<keyword evidence="3" id="KW-1185">Reference proteome</keyword>
<accession>A0A8X6P2A5</accession>
<sequence>MLHSLTSNRKHKNQPNTVKRRTALQSSSQFGLVIKSLMNTFTPYIYYFVFNLTTRKFHEGASPYCLQPQHGADVLFSSPPSSCPQASTSVQPHIVSFNTPCPLQKAPLFFPALAG</sequence>
<protein>
    <submittedName>
        <fullName evidence="2">Uncharacterized protein</fullName>
    </submittedName>
</protein>
<evidence type="ECO:0000313" key="3">
    <source>
        <dbReference type="Proteomes" id="UP000887013"/>
    </source>
</evidence>
<name>A0A8X6P2A5_NEPPI</name>
<reference evidence="2" key="1">
    <citation type="submission" date="2020-08" db="EMBL/GenBank/DDBJ databases">
        <title>Multicomponent nature underlies the extraordinary mechanical properties of spider dragline silk.</title>
        <authorList>
            <person name="Kono N."/>
            <person name="Nakamura H."/>
            <person name="Mori M."/>
            <person name="Yoshida Y."/>
            <person name="Ohtoshi R."/>
            <person name="Malay A.D."/>
            <person name="Moran D.A.P."/>
            <person name="Tomita M."/>
            <person name="Numata K."/>
            <person name="Arakawa K."/>
        </authorList>
    </citation>
    <scope>NUCLEOTIDE SEQUENCE</scope>
</reference>
<dbReference type="Proteomes" id="UP000887013">
    <property type="component" value="Unassembled WGS sequence"/>
</dbReference>
<feature type="compositionally biased region" description="Basic residues" evidence="1">
    <location>
        <begin position="8"/>
        <end position="22"/>
    </location>
</feature>
<dbReference type="AlphaFoldDB" id="A0A8X6P2A5"/>
<gene>
    <name evidence="2" type="ORF">NPIL_79761</name>
</gene>
<dbReference type="EMBL" id="BMAW01064096">
    <property type="protein sequence ID" value="GFT43342.1"/>
    <property type="molecule type" value="Genomic_DNA"/>
</dbReference>
<proteinExistence type="predicted"/>
<comment type="caution">
    <text evidence="2">The sequence shown here is derived from an EMBL/GenBank/DDBJ whole genome shotgun (WGS) entry which is preliminary data.</text>
</comment>
<evidence type="ECO:0000313" key="2">
    <source>
        <dbReference type="EMBL" id="GFT43342.1"/>
    </source>
</evidence>
<organism evidence="2 3">
    <name type="scientific">Nephila pilipes</name>
    <name type="common">Giant wood spider</name>
    <name type="synonym">Nephila maculata</name>
    <dbReference type="NCBI Taxonomy" id="299642"/>
    <lineage>
        <taxon>Eukaryota</taxon>
        <taxon>Metazoa</taxon>
        <taxon>Ecdysozoa</taxon>
        <taxon>Arthropoda</taxon>
        <taxon>Chelicerata</taxon>
        <taxon>Arachnida</taxon>
        <taxon>Araneae</taxon>
        <taxon>Araneomorphae</taxon>
        <taxon>Entelegynae</taxon>
        <taxon>Araneoidea</taxon>
        <taxon>Nephilidae</taxon>
        <taxon>Nephila</taxon>
    </lineage>
</organism>
<feature type="region of interest" description="Disordered" evidence="1">
    <location>
        <begin position="1"/>
        <end position="22"/>
    </location>
</feature>
<evidence type="ECO:0000256" key="1">
    <source>
        <dbReference type="SAM" id="MobiDB-lite"/>
    </source>
</evidence>